<name>A0A931H0Q0_9BURK</name>
<dbReference type="InterPro" id="IPR002347">
    <property type="entry name" value="SDR_fam"/>
</dbReference>
<accession>A0A931H0Q0</accession>
<organism evidence="3 4">
    <name type="scientific">Caenimonas aquaedulcis</name>
    <dbReference type="NCBI Taxonomy" id="2793270"/>
    <lineage>
        <taxon>Bacteria</taxon>
        <taxon>Pseudomonadati</taxon>
        <taxon>Pseudomonadota</taxon>
        <taxon>Betaproteobacteria</taxon>
        <taxon>Burkholderiales</taxon>
        <taxon>Comamonadaceae</taxon>
        <taxon>Caenimonas</taxon>
    </lineage>
</organism>
<comment type="caution">
    <text evidence="3">The sequence shown here is derived from an EMBL/GenBank/DDBJ whole genome shotgun (WGS) entry which is preliminary data.</text>
</comment>
<keyword evidence="2" id="KW-0560">Oxidoreductase</keyword>
<protein>
    <submittedName>
        <fullName evidence="3">SDR family oxidoreductase</fullName>
    </submittedName>
</protein>
<keyword evidence="4" id="KW-1185">Reference proteome</keyword>
<gene>
    <name evidence="3" type="ORF">I5803_00175</name>
</gene>
<dbReference type="PROSITE" id="PS00061">
    <property type="entry name" value="ADH_SHORT"/>
    <property type="match status" value="1"/>
</dbReference>
<dbReference type="InterPro" id="IPR020904">
    <property type="entry name" value="Sc_DH/Rdtase_CS"/>
</dbReference>
<dbReference type="Proteomes" id="UP000651050">
    <property type="component" value="Unassembled WGS sequence"/>
</dbReference>
<dbReference type="EMBL" id="JADWYS010000001">
    <property type="protein sequence ID" value="MBG9386424.1"/>
    <property type="molecule type" value="Genomic_DNA"/>
</dbReference>
<dbReference type="PRINTS" id="PR00080">
    <property type="entry name" value="SDRFAMILY"/>
</dbReference>
<evidence type="ECO:0000313" key="4">
    <source>
        <dbReference type="Proteomes" id="UP000651050"/>
    </source>
</evidence>
<reference evidence="3" key="1">
    <citation type="submission" date="2020-11" db="EMBL/GenBank/DDBJ databases">
        <title>Bacterial whole genome sequence for Caenimonas sp. DR4.4.</title>
        <authorList>
            <person name="Le V."/>
            <person name="Ko S.-R."/>
            <person name="Ahn C.-Y."/>
            <person name="Oh H.-M."/>
        </authorList>
    </citation>
    <scope>NUCLEOTIDE SEQUENCE</scope>
    <source>
        <strain evidence="3">DR4.4</strain>
    </source>
</reference>
<dbReference type="RefSeq" id="WP_196984414.1">
    <property type="nucleotide sequence ID" value="NZ_JADWYS010000001.1"/>
</dbReference>
<dbReference type="SUPFAM" id="SSF51735">
    <property type="entry name" value="NAD(P)-binding Rossmann-fold domains"/>
    <property type="match status" value="1"/>
</dbReference>
<dbReference type="Gene3D" id="3.40.50.720">
    <property type="entry name" value="NAD(P)-binding Rossmann-like Domain"/>
    <property type="match status" value="1"/>
</dbReference>
<evidence type="ECO:0000313" key="3">
    <source>
        <dbReference type="EMBL" id="MBG9386424.1"/>
    </source>
</evidence>
<dbReference type="PANTHER" id="PTHR42760">
    <property type="entry name" value="SHORT-CHAIN DEHYDROGENASES/REDUCTASES FAMILY MEMBER"/>
    <property type="match status" value="1"/>
</dbReference>
<dbReference type="PANTHER" id="PTHR42760:SF133">
    <property type="entry name" value="3-OXOACYL-[ACYL-CARRIER-PROTEIN] REDUCTASE"/>
    <property type="match status" value="1"/>
</dbReference>
<evidence type="ECO:0000256" key="2">
    <source>
        <dbReference type="ARBA" id="ARBA00023002"/>
    </source>
</evidence>
<evidence type="ECO:0000256" key="1">
    <source>
        <dbReference type="ARBA" id="ARBA00006484"/>
    </source>
</evidence>
<sequence>MSAGANDWAGRIALVTGGRGVIGSAIIEALRARGAIAVCADAGGELDAGGADKSALSTGTLRLDVTNRDAVLALVARIEKVLGPIDLLVNVAGVVSFGSAQDLAEAEWDRVIDINLKGSFLACQAVMAGMKRAGFGRIINIGSVVGKNAGNARPWIDSAEQLRAGNVAYGVSKAGIHAMTGFLAKELASHGITVNAIAPGPIATPMTTSFPAQLKALIPAGRMGAAADIVHAALFLGSREASFITGEILDVNGGMLCD</sequence>
<dbReference type="GO" id="GO:0016616">
    <property type="term" value="F:oxidoreductase activity, acting on the CH-OH group of donors, NAD or NADP as acceptor"/>
    <property type="evidence" value="ECO:0007669"/>
    <property type="project" value="TreeGrafter"/>
</dbReference>
<dbReference type="Pfam" id="PF13561">
    <property type="entry name" value="adh_short_C2"/>
    <property type="match status" value="1"/>
</dbReference>
<dbReference type="AlphaFoldDB" id="A0A931H0Q0"/>
<dbReference type="PRINTS" id="PR00081">
    <property type="entry name" value="GDHRDH"/>
</dbReference>
<proteinExistence type="inferred from homology"/>
<dbReference type="FunFam" id="3.40.50.720:FF:000084">
    <property type="entry name" value="Short-chain dehydrogenase reductase"/>
    <property type="match status" value="1"/>
</dbReference>
<comment type="similarity">
    <text evidence="1">Belongs to the short-chain dehydrogenases/reductases (SDR) family.</text>
</comment>
<dbReference type="InterPro" id="IPR036291">
    <property type="entry name" value="NAD(P)-bd_dom_sf"/>
</dbReference>